<gene>
    <name evidence="1" type="ORF">DNFNHJIP_00327</name>
</gene>
<evidence type="ECO:0000313" key="1">
    <source>
        <dbReference type="EMBL" id="CAD7766926.1"/>
    </source>
</evidence>
<evidence type="ECO:0000313" key="2">
    <source>
        <dbReference type="Proteomes" id="UP000614580"/>
    </source>
</evidence>
<dbReference type="EMBL" id="CAJHZY010000028">
    <property type="protein sequence ID" value="CAD7766926.1"/>
    <property type="molecule type" value="Genomic_DNA"/>
</dbReference>
<sequence>MVIGGERVGDLHILHDDKIDAVVYSPLLINMRRIGFTARSNNSRLMDTTPIFPVIT</sequence>
<name>A0A811ZZW3_9EURY</name>
<dbReference type="AlphaFoldDB" id="A0A811ZZW3"/>
<comment type="caution">
    <text evidence="1">The sequence shown here is derived from an EMBL/GenBank/DDBJ whole genome shotgun (WGS) entry which is preliminary data.</text>
</comment>
<proteinExistence type="predicted"/>
<organism evidence="1 2">
    <name type="scientific">Candidatus Argoarchaeum ethanivorans</name>
    <dbReference type="NCBI Taxonomy" id="2608793"/>
    <lineage>
        <taxon>Archaea</taxon>
        <taxon>Methanobacteriati</taxon>
        <taxon>Methanobacteriota</taxon>
        <taxon>Stenosarchaea group</taxon>
        <taxon>Methanomicrobia</taxon>
        <taxon>Methanosarcinales</taxon>
        <taxon>Methanosarcinales incertae sedis</taxon>
        <taxon>GOM Arc I cluster</taxon>
        <taxon>Candidatus Argoarchaeum</taxon>
    </lineage>
</organism>
<protein>
    <submittedName>
        <fullName evidence="1">Uncharacterized protein</fullName>
    </submittedName>
</protein>
<dbReference type="Proteomes" id="UP000614580">
    <property type="component" value="Unassembled WGS sequence"/>
</dbReference>
<accession>A0A811ZZW3</accession>
<reference evidence="1" key="1">
    <citation type="submission" date="2020-12" db="EMBL/GenBank/DDBJ databases">
        <authorList>
            <person name="Hahn C.J."/>
            <person name="Laso-Perez R."/>
            <person name="Vulcano F."/>
            <person name="Vaziourakis K.-M."/>
            <person name="Stokke R."/>
            <person name="Steen I.H."/>
            <person name="Teske A."/>
            <person name="Boetius A."/>
            <person name="Liebeke M."/>
            <person name="Amann R."/>
            <person name="Knittel K."/>
        </authorList>
    </citation>
    <scope>NUCLEOTIDE SEQUENCE</scope>
    <source>
        <strain evidence="1">Gfbio:c6db26ca-90af-429b-aeed-0e3e8aed0b5e:GoM-Arc1_AMV-AAA_792_C10</strain>
    </source>
</reference>